<proteinExistence type="predicted"/>
<accession>A0A8K2A717</accession>
<sequence length="235" mass="26158">MQVAKSSVPVLVGKIGTLRSWRFFSAAIFLVSVPVFIQAPLVRAWPWIGLLSTGLWLGTGWVLQKRPASANWGSLILGFTLTWIAGSLYWGWLRWEPLLHLPVEALAVPLVPLLLRIRAARLGIFFYLGSLLGTAITDLYFYIVGLIPYWRQLMQVEPDLALPILQDALGVMQTPWGQAWALILILVLLFLSCAPLVQRGVLIGASSHFHWWVFSGAVVSTLLVDGLFWLSATQL</sequence>
<keyword evidence="1" id="KW-0812">Transmembrane</keyword>
<feature type="transmembrane region" description="Helical" evidence="1">
    <location>
        <begin position="75"/>
        <end position="92"/>
    </location>
</feature>
<dbReference type="Proteomes" id="UP000607397">
    <property type="component" value="Unassembled WGS sequence"/>
</dbReference>
<feature type="transmembrane region" description="Helical" evidence="1">
    <location>
        <begin position="124"/>
        <end position="150"/>
    </location>
</feature>
<feature type="transmembrane region" description="Helical" evidence="1">
    <location>
        <begin position="98"/>
        <end position="117"/>
    </location>
</feature>
<feature type="transmembrane region" description="Helical" evidence="1">
    <location>
        <begin position="179"/>
        <end position="197"/>
    </location>
</feature>
<feature type="transmembrane region" description="Helical" evidence="1">
    <location>
        <begin position="209"/>
        <end position="230"/>
    </location>
</feature>
<gene>
    <name evidence="2" type="ORF">GS597_08230</name>
</gene>
<keyword evidence="1" id="KW-1133">Transmembrane helix</keyword>
<comment type="caution">
    <text evidence="2">The sequence shown here is derived from an EMBL/GenBank/DDBJ whole genome shotgun (WGS) entry which is preliminary data.</text>
</comment>
<keyword evidence="3" id="KW-1185">Reference proteome</keyword>
<name>A0A8K2A717_9CYAN</name>
<evidence type="ECO:0000256" key="1">
    <source>
        <dbReference type="SAM" id="Phobius"/>
    </source>
</evidence>
<feature type="transmembrane region" description="Helical" evidence="1">
    <location>
        <begin position="45"/>
        <end position="63"/>
    </location>
</feature>
<keyword evidence="1" id="KW-0472">Membrane</keyword>
<dbReference type="Pfam" id="PF11318">
    <property type="entry name" value="DUF3120"/>
    <property type="match status" value="1"/>
</dbReference>
<reference evidence="2" key="1">
    <citation type="submission" date="2019-12" db="EMBL/GenBank/DDBJ databases">
        <title>High-Quality draft genome sequences of three cyanobacteria isolated from the limestone walls of the Old Cathedral of Coimbra.</title>
        <authorList>
            <person name="Tiago I."/>
            <person name="Soares F."/>
            <person name="Portugal A."/>
        </authorList>
    </citation>
    <scope>NUCLEOTIDE SEQUENCE [LARGE SCALE GENOMIC DNA]</scope>
    <source>
        <strain evidence="2">C</strain>
    </source>
</reference>
<protein>
    <submittedName>
        <fullName evidence="2">DUF3120 domain-containing protein</fullName>
    </submittedName>
</protein>
<dbReference type="AlphaFoldDB" id="A0A8K2A717"/>
<evidence type="ECO:0000313" key="3">
    <source>
        <dbReference type="Proteomes" id="UP000607397"/>
    </source>
</evidence>
<dbReference type="EMBL" id="WVIC01000013">
    <property type="protein sequence ID" value="NCJ06499.1"/>
    <property type="molecule type" value="Genomic_DNA"/>
</dbReference>
<feature type="transmembrane region" description="Helical" evidence="1">
    <location>
        <begin position="21"/>
        <end position="39"/>
    </location>
</feature>
<dbReference type="RefSeq" id="WP_161824977.1">
    <property type="nucleotide sequence ID" value="NZ_WVIC01000013.1"/>
</dbReference>
<evidence type="ECO:0000313" key="2">
    <source>
        <dbReference type="EMBL" id="NCJ06499.1"/>
    </source>
</evidence>
<dbReference type="InterPro" id="IPR021468">
    <property type="entry name" value="DUF3120"/>
</dbReference>
<organism evidence="2 3">
    <name type="scientific">Petrachloros mirabilis ULC683</name>
    <dbReference type="NCBI Taxonomy" id="2781853"/>
    <lineage>
        <taxon>Bacteria</taxon>
        <taxon>Bacillati</taxon>
        <taxon>Cyanobacteriota</taxon>
        <taxon>Cyanophyceae</taxon>
        <taxon>Synechococcales</taxon>
        <taxon>Petrachlorosaceae</taxon>
        <taxon>Petrachloros</taxon>
        <taxon>Petrachloros mirabilis</taxon>
    </lineage>
</organism>